<dbReference type="EMBL" id="JEMT01029876">
    <property type="protein sequence ID" value="EXX50597.1"/>
    <property type="molecule type" value="Genomic_DNA"/>
</dbReference>
<dbReference type="AlphaFoldDB" id="A0A015I0Y7"/>
<dbReference type="SMART" id="SM00671">
    <property type="entry name" value="SEL1"/>
    <property type="match status" value="4"/>
</dbReference>
<dbReference type="InterPro" id="IPR052945">
    <property type="entry name" value="Mitotic_Regulator"/>
</dbReference>
<protein>
    <recommendedName>
        <fullName evidence="3">Sel1 repeat domain-containing protein</fullName>
    </recommendedName>
</protein>
<organism evidence="1 2">
    <name type="scientific">Rhizophagus irregularis (strain DAOM 197198w)</name>
    <name type="common">Glomus intraradices</name>
    <dbReference type="NCBI Taxonomy" id="1432141"/>
    <lineage>
        <taxon>Eukaryota</taxon>
        <taxon>Fungi</taxon>
        <taxon>Fungi incertae sedis</taxon>
        <taxon>Mucoromycota</taxon>
        <taxon>Glomeromycotina</taxon>
        <taxon>Glomeromycetes</taxon>
        <taxon>Glomerales</taxon>
        <taxon>Glomeraceae</taxon>
        <taxon>Rhizophagus</taxon>
    </lineage>
</organism>
<dbReference type="Proteomes" id="UP000022910">
    <property type="component" value="Unassembled WGS sequence"/>
</dbReference>
<accession>A0A015I0Y7</accession>
<evidence type="ECO:0000313" key="2">
    <source>
        <dbReference type="Proteomes" id="UP000022910"/>
    </source>
</evidence>
<name>A0A015I0Y7_RHIIW</name>
<proteinExistence type="predicted"/>
<dbReference type="SUPFAM" id="SSF81901">
    <property type="entry name" value="HCP-like"/>
    <property type="match status" value="1"/>
</dbReference>
<dbReference type="STRING" id="1432141.A0A015I0Y7"/>
<dbReference type="Gene3D" id="1.25.40.10">
    <property type="entry name" value="Tetratricopeptide repeat domain"/>
    <property type="match status" value="2"/>
</dbReference>
<comment type="caution">
    <text evidence="1">The sequence shown here is derived from an EMBL/GenBank/DDBJ whole genome shotgun (WGS) entry which is preliminary data.</text>
</comment>
<keyword evidence="2" id="KW-1185">Reference proteome</keyword>
<dbReference type="PANTHER" id="PTHR43628">
    <property type="entry name" value="ACTIVATOR OF C KINASE PROTEIN 1-RELATED"/>
    <property type="match status" value="1"/>
</dbReference>
<evidence type="ECO:0000313" key="1">
    <source>
        <dbReference type="EMBL" id="EXX50597.1"/>
    </source>
</evidence>
<reference evidence="1 2" key="1">
    <citation type="submission" date="2014-02" db="EMBL/GenBank/DDBJ databases">
        <title>Single nucleus genome sequencing reveals high similarity among nuclei of an endomycorrhizal fungus.</title>
        <authorList>
            <person name="Lin K."/>
            <person name="Geurts R."/>
            <person name="Zhang Z."/>
            <person name="Limpens E."/>
            <person name="Saunders D.G."/>
            <person name="Mu D."/>
            <person name="Pang E."/>
            <person name="Cao H."/>
            <person name="Cha H."/>
            <person name="Lin T."/>
            <person name="Zhou Q."/>
            <person name="Shang Y."/>
            <person name="Li Y."/>
            <person name="Ivanov S."/>
            <person name="Sharma T."/>
            <person name="Velzen R.V."/>
            <person name="Ruijter N.D."/>
            <person name="Aanen D.K."/>
            <person name="Win J."/>
            <person name="Kamoun S."/>
            <person name="Bisseling T."/>
            <person name="Huang S."/>
        </authorList>
    </citation>
    <scope>NUCLEOTIDE SEQUENCE [LARGE SCALE GENOMIC DNA]</scope>
    <source>
        <strain evidence="2">DAOM197198w</strain>
    </source>
</reference>
<dbReference type="PANTHER" id="PTHR43628:SF1">
    <property type="entry name" value="CHITIN SYNTHASE REGULATORY FACTOR 2-RELATED"/>
    <property type="match status" value="1"/>
</dbReference>
<dbReference type="InterPro" id="IPR011990">
    <property type="entry name" value="TPR-like_helical_dom_sf"/>
</dbReference>
<dbReference type="Pfam" id="PF08238">
    <property type="entry name" value="Sel1"/>
    <property type="match status" value="4"/>
</dbReference>
<evidence type="ECO:0008006" key="3">
    <source>
        <dbReference type="Google" id="ProtNLM"/>
    </source>
</evidence>
<sequence>MFDNSDNVLDLSNTDNNSLNEFSKIIQNFNKINIKEMEPTIKNFNKNVIEENLNNVIDKLVDLIFEELNKGKEANVIKQQVLDYIYNQMIFKQQIYNWLIENQNDSNSIYLLGYFNYYGIETKFNEHRAIELYKRAAELENKVAQLCLAEIYIEIDGNLSFKLSNKLANKEYAFGINNLGICYENGIGTNVNEEKAFEMYQKAADLGNVSGINNLSWCYYEGIGTDTNKQKVFELYQKAADLESLDGINSLGWCYEKGIGTNIDKQKAFELYQKAENLEAQLFWLNV</sequence>
<dbReference type="InterPro" id="IPR006597">
    <property type="entry name" value="Sel1-like"/>
</dbReference>
<gene>
    <name evidence="1" type="ORF">RirG_269310</name>
</gene>
<dbReference type="HOGENOM" id="CLU_000288_36_14_1"/>